<reference evidence="2" key="1">
    <citation type="journal article" date="2014" name="Genome Announc.">
        <title>Genome sequence of the yeast Cyberlindnera fabianii (Hansenula fabianii).</title>
        <authorList>
            <person name="Freel K.C."/>
            <person name="Sarilar V."/>
            <person name="Neuveglise C."/>
            <person name="Devillers H."/>
            <person name="Friedrich A."/>
            <person name="Schacherer J."/>
        </authorList>
    </citation>
    <scope>NUCLEOTIDE SEQUENCE</scope>
    <source>
        <strain evidence="2">YJS4271</strain>
    </source>
</reference>
<dbReference type="PhylomeDB" id="A0A061B7J0"/>
<dbReference type="EMBL" id="LK052905">
    <property type="protein sequence ID" value="CDR45878.1"/>
    <property type="molecule type" value="Genomic_DNA"/>
</dbReference>
<feature type="region of interest" description="Disordered" evidence="1">
    <location>
        <begin position="349"/>
        <end position="371"/>
    </location>
</feature>
<protein>
    <submittedName>
        <fullName evidence="2">CYFA0S20e01222g1_1</fullName>
    </submittedName>
</protein>
<name>A0A061B7J0_CYBFA</name>
<gene>
    <name evidence="2" type="ORF">CYFA0S_20e01222g</name>
</gene>
<dbReference type="OrthoDB" id="5351126at2759"/>
<sequence length="586" mass="66832">MSLAMPSPSPFGPRDRIYIVNSNYNQYGQSVIRPHSRSSMYSSLSREGSSHSTHSWQNNKKPRLESPLGMGMGKPDTDAMSIDAFDSSDVEDGVLQVSNAESIHKATTPKPKIYFNYRSLINPESKVKKFLNRLDPDTFSLFSPSSRAQVPLANIDSLPLEVLKHVFSYIDDHKTQVCCLYVNSHFYQAAKIVVYEEPFLTSSYRVAQLITSLKEFNNGHLVKRLDLSNLSPGVITKDLDDSNRNGDGDNDAETIGPEILEYALASWRDWKFRNDPLYGSSMLNSYNLSKSKSTISCESTISVGSSLHRILSKWKFLNQDYLEVGRVTDSMKKKIYKWKKKLKRKASIKVRPKKNPSVNEPAIPSTGKPSVKSVNFSTLRDPKNQPFASPHPYTNKFLLKYAGLKDLPIGYILYFIDMCPNLREFNLSQVTLSSDFAIVNMKSSKISSLIEDVLSDDESADEVARYLSDANVYFNIKSYQNEFIKLYELDVLKSLVQLEKLEKLDLGSLTWLNYKNVRLMVQELMCVKNGNLKWINFTNSGMLKDLKWAREFGLEELKEYFKDEVEKVEVVENQYDVLARTVGMNY</sequence>
<dbReference type="AlphaFoldDB" id="A0A061B7J0"/>
<dbReference type="InterPro" id="IPR036047">
    <property type="entry name" value="F-box-like_dom_sf"/>
</dbReference>
<evidence type="ECO:0000313" key="2">
    <source>
        <dbReference type="EMBL" id="CDR45878.1"/>
    </source>
</evidence>
<feature type="compositionally biased region" description="Low complexity" evidence="1">
    <location>
        <begin position="37"/>
        <end position="47"/>
    </location>
</feature>
<dbReference type="SUPFAM" id="SSF81383">
    <property type="entry name" value="F-box domain"/>
    <property type="match status" value="1"/>
</dbReference>
<dbReference type="VEuPathDB" id="FungiDB:BON22_0884"/>
<feature type="region of interest" description="Disordered" evidence="1">
    <location>
        <begin position="35"/>
        <end position="69"/>
    </location>
</feature>
<evidence type="ECO:0000256" key="1">
    <source>
        <dbReference type="SAM" id="MobiDB-lite"/>
    </source>
</evidence>
<organism evidence="2">
    <name type="scientific">Cyberlindnera fabianii</name>
    <name type="common">Yeast</name>
    <name type="synonym">Hansenula fabianii</name>
    <dbReference type="NCBI Taxonomy" id="36022"/>
    <lineage>
        <taxon>Eukaryota</taxon>
        <taxon>Fungi</taxon>
        <taxon>Dikarya</taxon>
        <taxon>Ascomycota</taxon>
        <taxon>Saccharomycotina</taxon>
        <taxon>Saccharomycetes</taxon>
        <taxon>Phaffomycetales</taxon>
        <taxon>Phaffomycetaceae</taxon>
        <taxon>Cyberlindnera</taxon>
    </lineage>
</organism>
<accession>A0A061B7J0</accession>
<proteinExistence type="predicted"/>